<evidence type="ECO:0000259" key="5">
    <source>
        <dbReference type="PROSITE" id="PS51782"/>
    </source>
</evidence>
<dbReference type="Gene3D" id="3.40.50.2300">
    <property type="match status" value="2"/>
</dbReference>
<name>A0AAW5NAE4_9BACT</name>
<reference evidence="6 7" key="1">
    <citation type="submission" date="2022-08" db="EMBL/GenBank/DDBJ databases">
        <authorList>
            <person name="Zeman M."/>
            <person name="Kubasova T."/>
        </authorList>
    </citation>
    <scope>NUCLEOTIDE SEQUENCE [LARGE SCALE GENOMIC DNA]</scope>
    <source>
        <strain evidence="6 7">ET62</strain>
    </source>
</reference>
<dbReference type="RefSeq" id="WP_022339445.1">
    <property type="nucleotide sequence ID" value="NZ_CAUBSI010000033.1"/>
</dbReference>
<feature type="signal peptide" evidence="4">
    <location>
        <begin position="1"/>
        <end position="20"/>
    </location>
</feature>
<dbReference type="Pfam" id="PF01476">
    <property type="entry name" value="LysM"/>
    <property type="match status" value="3"/>
</dbReference>
<dbReference type="CDD" id="cd00118">
    <property type="entry name" value="LysM"/>
    <property type="match status" value="3"/>
</dbReference>
<feature type="domain" description="LysM" evidence="5">
    <location>
        <begin position="88"/>
        <end position="132"/>
    </location>
</feature>
<accession>A0AAW5NAE4</accession>
<feature type="compositionally biased region" description="Polar residues" evidence="3">
    <location>
        <begin position="137"/>
        <end position="151"/>
    </location>
</feature>
<protein>
    <submittedName>
        <fullName evidence="6">LysM peptidoglycan-binding domain-containing protein</fullName>
    </submittedName>
</protein>
<dbReference type="InterPro" id="IPR028082">
    <property type="entry name" value="Peripla_BP_I"/>
</dbReference>
<dbReference type="EMBL" id="JANRHJ010000008">
    <property type="protein sequence ID" value="MCR8874034.1"/>
    <property type="molecule type" value="Genomic_DNA"/>
</dbReference>
<feature type="region of interest" description="Disordered" evidence="3">
    <location>
        <begin position="61"/>
        <end position="88"/>
    </location>
</feature>
<gene>
    <name evidence="6" type="ORF">NW209_08420</name>
</gene>
<feature type="region of interest" description="Disordered" evidence="3">
    <location>
        <begin position="137"/>
        <end position="161"/>
    </location>
</feature>
<organism evidence="6 7">
    <name type="scientific">Phocaeicola barnesiae</name>
    <dbReference type="NCBI Taxonomy" id="376804"/>
    <lineage>
        <taxon>Bacteria</taxon>
        <taxon>Pseudomonadati</taxon>
        <taxon>Bacteroidota</taxon>
        <taxon>Bacteroidia</taxon>
        <taxon>Bacteroidales</taxon>
        <taxon>Bacteroidaceae</taxon>
        <taxon>Phocaeicola</taxon>
    </lineage>
</organism>
<feature type="chain" id="PRO_5043565992" evidence="4">
    <location>
        <begin position="21"/>
        <end position="597"/>
    </location>
</feature>
<dbReference type="PROSITE" id="PS51782">
    <property type="entry name" value="LYSM"/>
    <property type="match status" value="3"/>
</dbReference>
<keyword evidence="7" id="KW-1185">Reference proteome</keyword>
<evidence type="ECO:0000256" key="1">
    <source>
        <dbReference type="ARBA" id="ARBA00010062"/>
    </source>
</evidence>
<evidence type="ECO:0000256" key="2">
    <source>
        <dbReference type="ARBA" id="ARBA00022729"/>
    </source>
</evidence>
<dbReference type="Proteomes" id="UP001204579">
    <property type="component" value="Unassembled WGS sequence"/>
</dbReference>
<proteinExistence type="inferred from homology"/>
<dbReference type="SUPFAM" id="SSF54106">
    <property type="entry name" value="LysM domain"/>
    <property type="match status" value="3"/>
</dbReference>
<evidence type="ECO:0000256" key="3">
    <source>
        <dbReference type="SAM" id="MobiDB-lite"/>
    </source>
</evidence>
<dbReference type="SMART" id="SM00257">
    <property type="entry name" value="LysM"/>
    <property type="match status" value="3"/>
</dbReference>
<evidence type="ECO:0000256" key="4">
    <source>
        <dbReference type="SAM" id="SignalP"/>
    </source>
</evidence>
<evidence type="ECO:0000313" key="7">
    <source>
        <dbReference type="Proteomes" id="UP001204579"/>
    </source>
</evidence>
<feature type="compositionally biased region" description="Basic and acidic residues" evidence="3">
    <location>
        <begin position="152"/>
        <end position="161"/>
    </location>
</feature>
<evidence type="ECO:0000313" key="6">
    <source>
        <dbReference type="EMBL" id="MCR8874034.1"/>
    </source>
</evidence>
<dbReference type="AlphaFoldDB" id="A0AAW5NAE4"/>
<dbReference type="PANTHER" id="PTHR33734:SF22">
    <property type="entry name" value="MEMBRANE-BOUND LYTIC MUREIN TRANSGLYCOSYLASE D"/>
    <property type="match status" value="1"/>
</dbReference>
<feature type="compositionally biased region" description="Polar residues" evidence="3">
    <location>
        <begin position="61"/>
        <end position="81"/>
    </location>
</feature>
<comment type="similarity">
    <text evidence="1">Belongs to the leucine-binding protein family.</text>
</comment>
<sequence length="597" mass="67845">MKFIHTICLSLILSASSFYTGISAQTADSYFLHTVSKGQSLYSIANMYDTTVDEIVRLNPGSDSQINTGQTLKIPQKQKTAGTDRSKSFHTIQPGETLYQLTVKYKVSAKDICAANPGLSASNFKIGQVIVIPAGSPTTETAQASSEQPATNKKEQSWKEMHKVERKETIFSISQEYGITQEELIAANPELRTQKLKKGMFLFIPYPKAETQAETPVTPATAPTNEELFSESQFERKSIHTIKAALLLPFMIGTDNKDEQQRMTEYYEGVLLALNELKAQNVSVDLYTYDTKGNTATLNTILNKGELKNMDIIIGGVRSANIKLLADYAAKNNIRLVVPFANKVDQVFNNPNIYQVNTPQSYLYSEAYEHFIRKFKGMNVIFLDTNNGDKDKNEFISGLKKELKDNRFTYSQVNINTQTPPEKLIAAMDTLSESIFIPVSGKNSALAQIFPTLLQVRRSHPNIQMHLFGYPEWQTYTQEYLSNFYELDTYFYSSFYTNNLFPAAVQFSKNYRNWYGKEMANSYPKYGMLGYDTAYFFLKGLAQQGNKLEDNLDRISVTPIQTGFKFQRVNNWGGFINQKVFFVHFTKDYELIKMDFE</sequence>
<dbReference type="PANTHER" id="PTHR33734">
    <property type="entry name" value="LYSM DOMAIN-CONTAINING GPI-ANCHORED PROTEIN 2"/>
    <property type="match status" value="1"/>
</dbReference>
<comment type="caution">
    <text evidence="6">The sequence shown here is derived from an EMBL/GenBank/DDBJ whole genome shotgun (WGS) entry which is preliminary data.</text>
</comment>
<dbReference type="InterPro" id="IPR018392">
    <property type="entry name" value="LysM"/>
</dbReference>
<dbReference type="CDD" id="cd06268">
    <property type="entry name" value="PBP1_ABC_transporter_LIVBP-like"/>
    <property type="match status" value="1"/>
</dbReference>
<dbReference type="SUPFAM" id="SSF53822">
    <property type="entry name" value="Periplasmic binding protein-like I"/>
    <property type="match status" value="1"/>
</dbReference>
<feature type="domain" description="LysM" evidence="5">
    <location>
        <begin position="160"/>
        <end position="204"/>
    </location>
</feature>
<dbReference type="Pfam" id="PF13458">
    <property type="entry name" value="Peripla_BP_6"/>
    <property type="match status" value="1"/>
</dbReference>
<feature type="domain" description="LysM" evidence="5">
    <location>
        <begin position="31"/>
        <end position="74"/>
    </location>
</feature>
<dbReference type="Gene3D" id="3.10.350.10">
    <property type="entry name" value="LysM domain"/>
    <property type="match status" value="3"/>
</dbReference>
<dbReference type="InterPro" id="IPR028081">
    <property type="entry name" value="Leu-bd"/>
</dbReference>
<keyword evidence="2 4" id="KW-0732">Signal</keyword>
<dbReference type="GO" id="GO:0008932">
    <property type="term" value="F:lytic endotransglycosylase activity"/>
    <property type="evidence" value="ECO:0007669"/>
    <property type="project" value="TreeGrafter"/>
</dbReference>
<dbReference type="InterPro" id="IPR036779">
    <property type="entry name" value="LysM_dom_sf"/>
</dbReference>